<feature type="transmembrane region" description="Helical" evidence="6">
    <location>
        <begin position="93"/>
        <end position="114"/>
    </location>
</feature>
<keyword evidence="5 6" id="KW-0472">Membrane</keyword>
<keyword evidence="8" id="KW-1185">Reference proteome</keyword>
<dbReference type="eggNOG" id="ENOG50324B0">
    <property type="taxonomic scope" value="Bacteria"/>
</dbReference>
<evidence type="ECO:0000256" key="2">
    <source>
        <dbReference type="ARBA" id="ARBA00022475"/>
    </source>
</evidence>
<dbReference type="OrthoDB" id="1938348at2"/>
<keyword evidence="2" id="KW-1003">Cell membrane</keyword>
<gene>
    <name evidence="7" type="ORF">Clopa_4386</name>
</gene>
<dbReference type="STRING" id="86416.Clopa_4386"/>
<organism evidence="7 8">
    <name type="scientific">Clostridium pasteurianum BC1</name>
    <dbReference type="NCBI Taxonomy" id="86416"/>
    <lineage>
        <taxon>Bacteria</taxon>
        <taxon>Bacillati</taxon>
        <taxon>Bacillota</taxon>
        <taxon>Clostridia</taxon>
        <taxon>Eubacteriales</taxon>
        <taxon>Clostridiaceae</taxon>
        <taxon>Clostridium</taxon>
    </lineage>
</organism>
<protein>
    <submittedName>
        <fullName evidence="7">ATP synthase I chain</fullName>
    </submittedName>
</protein>
<dbReference type="AlphaFoldDB" id="R4K973"/>
<accession>R4K973</accession>
<feature type="transmembrane region" description="Helical" evidence="6">
    <location>
        <begin position="37"/>
        <end position="55"/>
    </location>
</feature>
<reference evidence="7 8" key="1">
    <citation type="submission" date="2012-01" db="EMBL/GenBank/DDBJ databases">
        <title>Complete sequence of chromosome of Clostridium pasteurianum BC1.</title>
        <authorList>
            <consortium name="US DOE Joint Genome Institute"/>
            <person name="Lucas S."/>
            <person name="Han J."/>
            <person name="Lapidus A."/>
            <person name="Cheng J.-F."/>
            <person name="Goodwin L."/>
            <person name="Pitluck S."/>
            <person name="Peters L."/>
            <person name="Mikhailova N."/>
            <person name="Teshima H."/>
            <person name="Detter J.C."/>
            <person name="Han C."/>
            <person name="Tapia R."/>
            <person name="Land M."/>
            <person name="Hauser L."/>
            <person name="Kyrpides N."/>
            <person name="Ivanova N."/>
            <person name="Pagani I."/>
            <person name="Dunn J."/>
            <person name="Taghavi S."/>
            <person name="Francis A."/>
            <person name="van der Lelie D."/>
            <person name="Woyke T."/>
        </authorList>
    </citation>
    <scope>NUCLEOTIDE SEQUENCE [LARGE SCALE GENOMIC DNA]</scope>
    <source>
        <strain evidence="7 8">BC1</strain>
    </source>
</reference>
<evidence type="ECO:0000256" key="1">
    <source>
        <dbReference type="ARBA" id="ARBA00004651"/>
    </source>
</evidence>
<dbReference type="InterPro" id="IPR005598">
    <property type="entry name" value="ATP_synth_I"/>
</dbReference>
<dbReference type="KEGG" id="cpas:Clopa_4386"/>
<dbReference type="Proteomes" id="UP000013523">
    <property type="component" value="Chromosome"/>
</dbReference>
<evidence type="ECO:0000256" key="6">
    <source>
        <dbReference type="SAM" id="Phobius"/>
    </source>
</evidence>
<evidence type="ECO:0000256" key="5">
    <source>
        <dbReference type="ARBA" id="ARBA00023136"/>
    </source>
</evidence>
<feature type="transmembrane region" description="Helical" evidence="6">
    <location>
        <begin position="12"/>
        <end position="31"/>
    </location>
</feature>
<dbReference type="HOGENOM" id="CLU_164589_0_0_9"/>
<name>R4K973_CLOPA</name>
<dbReference type="Pfam" id="PF03899">
    <property type="entry name" value="ATP-synt_I"/>
    <property type="match status" value="1"/>
</dbReference>
<dbReference type="PATRIC" id="fig|86416.3.peg.4392"/>
<feature type="transmembrane region" description="Helical" evidence="6">
    <location>
        <begin position="67"/>
        <end position="87"/>
    </location>
</feature>
<evidence type="ECO:0000313" key="7">
    <source>
        <dbReference type="EMBL" id="AGK99098.1"/>
    </source>
</evidence>
<keyword evidence="3 6" id="KW-0812">Transmembrane</keyword>
<dbReference type="GO" id="GO:0005886">
    <property type="term" value="C:plasma membrane"/>
    <property type="evidence" value="ECO:0007669"/>
    <property type="project" value="UniProtKB-SubCell"/>
</dbReference>
<keyword evidence="4 6" id="KW-1133">Transmembrane helix</keyword>
<proteinExistence type="predicted"/>
<dbReference type="EMBL" id="CP003261">
    <property type="protein sequence ID" value="AGK99098.1"/>
    <property type="molecule type" value="Genomic_DNA"/>
</dbReference>
<evidence type="ECO:0000313" key="8">
    <source>
        <dbReference type="Proteomes" id="UP000013523"/>
    </source>
</evidence>
<sequence length="122" mass="13680">MDREVKEILRKVISFDIIVAALSSTICYIFFKLYTNILFIGLLLAALNFILNSIISNYSLKENGNKVIGAIGSIIRIIITGGIAVLLCKNNRFSFIAFLIGYTLHYISIVLYGITINKSERK</sequence>
<evidence type="ECO:0000256" key="3">
    <source>
        <dbReference type="ARBA" id="ARBA00022692"/>
    </source>
</evidence>
<evidence type="ECO:0000256" key="4">
    <source>
        <dbReference type="ARBA" id="ARBA00022989"/>
    </source>
</evidence>
<comment type="subcellular location">
    <subcellularLocation>
        <location evidence="1">Cell membrane</location>
        <topology evidence="1">Multi-pass membrane protein</topology>
    </subcellularLocation>
</comment>
<dbReference type="RefSeq" id="WP_015617371.1">
    <property type="nucleotide sequence ID" value="NC_021182.1"/>
</dbReference>